<feature type="domain" description="ORF D-335-like" evidence="1">
    <location>
        <begin position="5"/>
        <end position="68"/>
    </location>
</feature>
<evidence type="ECO:0000313" key="3">
    <source>
        <dbReference type="EMBL" id="AZF70910.1"/>
    </source>
</evidence>
<dbReference type="Proteomes" id="UP000278715">
    <property type="component" value="Chromosome"/>
</dbReference>
<accession>A0A3G8E405</accession>
<dbReference type="EMBL" id="CP033240">
    <property type="protein sequence ID" value="AZF81368.1"/>
    <property type="molecule type" value="Genomic_DNA"/>
</dbReference>
<evidence type="ECO:0000313" key="5">
    <source>
        <dbReference type="EMBL" id="AZF76154.1"/>
    </source>
</evidence>
<dbReference type="Proteomes" id="UP000273194">
    <property type="component" value="Chromosome"/>
</dbReference>
<dbReference type="AlphaFoldDB" id="A0A3G8E405"/>
<proteinExistence type="predicted"/>
<reference evidence="8 9" key="1">
    <citation type="journal article" date="2018" name="Proc. Natl. Acad. Sci. U.S.A.">
        <title>Nonmutational mechanism of inheritance in the Archaeon Sulfolobus solfataricus.</title>
        <authorList>
            <person name="Payne S."/>
            <person name="McCarthy S."/>
            <person name="Johnson T."/>
            <person name="North E."/>
            <person name="Blum P."/>
        </authorList>
    </citation>
    <scope>NUCLEOTIDE SEQUENCE [LARGE SCALE GENOMIC DNA]</scope>
    <source>
        <strain evidence="3 8">SARC-H</strain>
        <strain evidence="4 11">SARC-I</strain>
        <strain evidence="6 12">SARC-N</strain>
        <strain evidence="7 13">SARC-O</strain>
        <strain evidence="2 9">SULG</strain>
        <strain evidence="5 10">SULM</strain>
    </source>
</reference>
<protein>
    <submittedName>
        <fullName evidence="5">Integrase</fullName>
    </submittedName>
</protein>
<evidence type="ECO:0000313" key="11">
    <source>
        <dbReference type="Proteomes" id="UP000275843"/>
    </source>
</evidence>
<dbReference type="Proteomes" id="UP000267993">
    <property type="component" value="Chromosome"/>
</dbReference>
<evidence type="ECO:0000313" key="6">
    <source>
        <dbReference type="EMBL" id="AZF78765.1"/>
    </source>
</evidence>
<dbReference type="GeneID" id="38468164"/>
<dbReference type="EMBL" id="CP033236">
    <property type="protein sequence ID" value="AZF70910.1"/>
    <property type="molecule type" value="Genomic_DNA"/>
</dbReference>
<evidence type="ECO:0000259" key="1">
    <source>
        <dbReference type="Pfam" id="PF07935"/>
    </source>
</evidence>
<dbReference type="Proteomes" id="UP000275843">
    <property type="component" value="Chromosome"/>
</dbReference>
<name>A0A3G8E405_SACSO</name>
<dbReference type="EMBL" id="CP033238">
    <property type="protein sequence ID" value="AZF76154.1"/>
    <property type="molecule type" value="Genomic_DNA"/>
</dbReference>
<evidence type="ECO:0000313" key="2">
    <source>
        <dbReference type="EMBL" id="AZF68290.1"/>
    </source>
</evidence>
<dbReference type="EMBL" id="CP033237">
    <property type="protein sequence ID" value="AZF73530.1"/>
    <property type="molecule type" value="Genomic_DNA"/>
</dbReference>
<evidence type="ECO:0000313" key="7">
    <source>
        <dbReference type="EMBL" id="AZF81368.1"/>
    </source>
</evidence>
<evidence type="ECO:0000313" key="12">
    <source>
        <dbReference type="Proteomes" id="UP000278715"/>
    </source>
</evidence>
<dbReference type="Proteomes" id="UP000273443">
    <property type="component" value="Chromosome"/>
</dbReference>
<organism evidence="5 10">
    <name type="scientific">Saccharolobus solfataricus</name>
    <name type="common">Sulfolobus solfataricus</name>
    <dbReference type="NCBI Taxonomy" id="2287"/>
    <lineage>
        <taxon>Archaea</taxon>
        <taxon>Thermoproteota</taxon>
        <taxon>Thermoprotei</taxon>
        <taxon>Sulfolobales</taxon>
        <taxon>Sulfolobaceae</taxon>
        <taxon>Saccharolobus</taxon>
    </lineage>
</organism>
<evidence type="ECO:0000313" key="9">
    <source>
        <dbReference type="Proteomes" id="UP000273194"/>
    </source>
</evidence>
<dbReference type="EMBL" id="CP033239">
    <property type="protein sequence ID" value="AZF78765.1"/>
    <property type="molecule type" value="Genomic_DNA"/>
</dbReference>
<sequence>MPSFYVNSNFYIKEIKGKYYVYLIEKDNGNKRRHNYVGPLDKIIESYIGGVGVSPIIPKCRGRDLNPGHGLERASLFSKKDFRNTLRFPLYLFKLMEKSRDEKYDF</sequence>
<dbReference type="EMBL" id="CP033235">
    <property type="protein sequence ID" value="AZF68290.1"/>
    <property type="molecule type" value="Genomic_DNA"/>
</dbReference>
<evidence type="ECO:0000313" key="8">
    <source>
        <dbReference type="Proteomes" id="UP000267993"/>
    </source>
</evidence>
<dbReference type="Proteomes" id="UP000282269">
    <property type="component" value="Chromosome"/>
</dbReference>
<dbReference type="Pfam" id="PF07935">
    <property type="entry name" value="SSV1_ORF_D-335"/>
    <property type="match status" value="1"/>
</dbReference>
<gene>
    <name evidence="2" type="ORF">SULG_07730</name>
    <name evidence="3" type="ORF">SULH_07730</name>
    <name evidence="4" type="ORF">SULI_07730</name>
    <name evidence="5" type="ORF">SULM_07730</name>
    <name evidence="6" type="ORF">SULN_07730</name>
    <name evidence="7" type="ORF">SULO_07740</name>
</gene>
<evidence type="ECO:0000313" key="4">
    <source>
        <dbReference type="EMBL" id="AZF73530.1"/>
    </source>
</evidence>
<dbReference type="InterPro" id="IPR012922">
    <property type="entry name" value="ORF_D-335"/>
</dbReference>
<evidence type="ECO:0000313" key="13">
    <source>
        <dbReference type="Proteomes" id="UP000282269"/>
    </source>
</evidence>
<dbReference type="RefSeq" id="WP_014511550.1">
    <property type="nucleotide sequence ID" value="NZ_CP033235.1"/>
</dbReference>
<evidence type="ECO:0000313" key="10">
    <source>
        <dbReference type="Proteomes" id="UP000273443"/>
    </source>
</evidence>